<proteinExistence type="predicted"/>
<dbReference type="InterPro" id="IPR029063">
    <property type="entry name" value="SAM-dependent_MTases_sf"/>
</dbReference>
<accession>A0A6C0DZ41</accession>
<dbReference type="EMBL" id="MN739701">
    <property type="protein sequence ID" value="QHT22044.1"/>
    <property type="molecule type" value="Genomic_DNA"/>
</dbReference>
<dbReference type="InterPro" id="IPR002877">
    <property type="entry name" value="RNA_MeTrfase_FtsJ_dom"/>
</dbReference>
<sequence length="1549" mass="186335">MLARNPYAILDDEQVDDKPLEDKPKILFKKDVDEFELLNNIMKYYPYFERLSSHFRGYKYILMPNPKWFEILRESLKKESLKKESLKESLKESSHTLKKTDVYGAKRPTQFASKLESQKMEKELITLTQKEIDELIEMKNFYAGLLKGNINYKNILGDYIRLYGKTNEQISKIEGIQLSLFKDGKSRIILRRDILDNIQKKNLYDFESDLKRFLTWVEISYSSYMGLSVREIINKSSTFVFNDISYKKNSGVYDKFLMIKEIRAYQIKLYYKIYEVILQYYKTKEDNNLATIINEFKDEYLRLLTEKYSMDEKNKDIMTYFMKNKFFVNFCTQIEMLVQKFSVDYEYYKLSNNVFFDTIKSSYYLKRYLYILFCISTKTKQDMENYKNTPILEKYLKIKDNIDKFVNITNNLENIELYSYDETKQRYILSLNFNTNIKAIIRNKFIDLNEKLNSIDLKFIIFLSHFIYYEVLLLNGVDHVKEPILSKIMHKEYRNNEFYNISLTNKYKNRLGETYEKKYKLDVDEVKPLLLLGKRKDIINYVLDANDYYCLIFIADVFNYEQLSDLIIYNPTLNDLCLLSEVRKKDKLPNPIALFINDNENKIWRYKEYDKKYISDTIDNYTYIGLLQIVTKEDSFRTIDVILCYDNKNKNFCLFDVMGNRILWGTILYETQFSYRELLHLNWWGCKFFSHKDDKLLKYIYVGNETFNKENYREIYLKNFNSKIDWYDKAYITFMEKPIKQSGGNNINNLENIIKIENKKLVKYYNKFYHIIKKIKKQNTELVKYYLLLFNNYEYLYSENRYFIANNNFNDISYILNYNIISVNSLFFIELQFKYNIIENNFKNIYEISNGEFIGDCIQIINDKLTKNYTLKSLYLDYLVNLNNNKKKYIYIKQEQIKKQYGTDKKDNIISIEFFNILSKIKLINEITRINNIDCLILNIRICREINIYVSNYISKLYILYIFNLIKSKLNIGSNLIIIINAIKNNFAVKIITLFCSLYEEYYITTADTNTDRPQLHIILKHKKENIIANKILDRIQEKINKDCPNMGVDENYNIDGLKNSDEIENHIFNFSKNEKYIEDIELKDKNLIKLYKKIKKEIINFNTNFYFNLYNLYKKIYHNIKHNIKYTEEEEKLIREKNLYACIQWSKKYEVPLIPEIDFDSFGEKIKHKIFSDIVSFEKDIIITLKNHDKNIIDFKTNNDYDDIPKYFKRAIVKFNLETRALDKRPMNIYHQVKVRIDYYYKKLTKEVVQRYKLSNDYVSNAWLKMTELLNKVDLINKKATKIKTFHVCELPGSFINAIRFYINTKTDIKDFDWKAQSLNPDRDDKDSDERIAFGDEANMLKKYPNNYDFGYNKSGDITDYKNIEYYRKKYNDNDFVTADCGLPYSQKVLSNALTYAQYLMIFSCCKIGGNCAIKRWLPIENTQEIYMLYLFYCVFNKVIIYKPKLNYQSQEYYLCGINYLGIDKIFLDELIEYLKNYKLDGFPKNIPDSFLLQIDKAQHELLDIRNDFIRKKIYFCDKFELLSDDDWDNINKACKSKIKEWFESVGL</sequence>
<evidence type="ECO:0000259" key="1">
    <source>
        <dbReference type="Pfam" id="PF01728"/>
    </source>
</evidence>
<feature type="domain" description="Ribosomal RNA methyltransferase FtsJ" evidence="1">
    <location>
        <begin position="1259"/>
        <end position="1458"/>
    </location>
</feature>
<name>A0A6C0DZ41_9ZZZZ</name>
<dbReference type="GO" id="GO:0005737">
    <property type="term" value="C:cytoplasm"/>
    <property type="evidence" value="ECO:0007669"/>
    <property type="project" value="TreeGrafter"/>
</dbReference>
<dbReference type="GO" id="GO:0006370">
    <property type="term" value="P:7-methylguanosine mRNA capping"/>
    <property type="evidence" value="ECO:0007669"/>
    <property type="project" value="TreeGrafter"/>
</dbReference>
<dbReference type="PANTHER" id="PTHR16121">
    <property type="entry name" value="CAP-SPECIFIC MRNA (NUCLEOSIDE-2'-O-)-METHYLTRANSFERASE 1-RELATED"/>
    <property type="match status" value="1"/>
</dbReference>
<protein>
    <recommendedName>
        <fullName evidence="1">Ribosomal RNA methyltransferase FtsJ domain-containing protein</fullName>
    </recommendedName>
</protein>
<dbReference type="GO" id="GO:0032259">
    <property type="term" value="P:methylation"/>
    <property type="evidence" value="ECO:0007669"/>
    <property type="project" value="InterPro"/>
</dbReference>
<dbReference type="PANTHER" id="PTHR16121:SF2">
    <property type="entry name" value="CAP-SPECIFIC MRNA (NUCLEOSIDE-2'-O-)-METHYLTRANSFERASE 2"/>
    <property type="match status" value="1"/>
</dbReference>
<organism evidence="2">
    <name type="scientific">viral metagenome</name>
    <dbReference type="NCBI Taxonomy" id="1070528"/>
    <lineage>
        <taxon>unclassified sequences</taxon>
        <taxon>metagenomes</taxon>
        <taxon>organismal metagenomes</taxon>
    </lineage>
</organism>
<dbReference type="InterPro" id="IPR050851">
    <property type="entry name" value="mRNA_Cap_2O-Ribose_MeTrfase"/>
</dbReference>
<dbReference type="GO" id="GO:0005634">
    <property type="term" value="C:nucleus"/>
    <property type="evidence" value="ECO:0007669"/>
    <property type="project" value="UniProtKB-ARBA"/>
</dbReference>
<evidence type="ECO:0000313" key="2">
    <source>
        <dbReference type="EMBL" id="QHT22044.1"/>
    </source>
</evidence>
<reference evidence="2" key="1">
    <citation type="journal article" date="2020" name="Nature">
        <title>Giant virus diversity and host interactions through global metagenomics.</title>
        <authorList>
            <person name="Schulz F."/>
            <person name="Roux S."/>
            <person name="Paez-Espino D."/>
            <person name="Jungbluth S."/>
            <person name="Walsh D.A."/>
            <person name="Denef V.J."/>
            <person name="McMahon K.D."/>
            <person name="Konstantinidis K.T."/>
            <person name="Eloe-Fadrosh E.A."/>
            <person name="Kyrpides N.C."/>
            <person name="Woyke T."/>
        </authorList>
    </citation>
    <scope>NUCLEOTIDE SEQUENCE</scope>
    <source>
        <strain evidence="2">GVMAG-M-3300023179-103</strain>
    </source>
</reference>
<dbReference type="Pfam" id="PF01728">
    <property type="entry name" value="FtsJ"/>
    <property type="match status" value="1"/>
</dbReference>
<dbReference type="Gene3D" id="3.40.50.150">
    <property type="entry name" value="Vaccinia Virus protein VP39"/>
    <property type="match status" value="1"/>
</dbReference>
<dbReference type="GO" id="GO:0004483">
    <property type="term" value="F:methyltransferase cap1 activity"/>
    <property type="evidence" value="ECO:0007669"/>
    <property type="project" value="TreeGrafter"/>
</dbReference>